<dbReference type="Gene3D" id="3.40.50.150">
    <property type="entry name" value="Vaccinia Virus protein VP39"/>
    <property type="match status" value="1"/>
</dbReference>
<protein>
    <recommendedName>
        <fullName evidence="3">Methyltransferase type 11 domain-containing protein</fullName>
    </recommendedName>
</protein>
<name>A0A5S9PA01_9GAMM</name>
<dbReference type="InterPro" id="IPR029063">
    <property type="entry name" value="SAM-dependent_MTases_sf"/>
</dbReference>
<dbReference type="AlphaFoldDB" id="A0A5S9PA01"/>
<accession>A0A5S9PA01</accession>
<dbReference type="Pfam" id="PF13489">
    <property type="entry name" value="Methyltransf_23"/>
    <property type="match status" value="1"/>
</dbReference>
<organism evidence="1 2">
    <name type="scientific">BD1-7 clade bacterium</name>
    <dbReference type="NCBI Taxonomy" id="2029982"/>
    <lineage>
        <taxon>Bacteria</taxon>
        <taxon>Pseudomonadati</taxon>
        <taxon>Pseudomonadota</taxon>
        <taxon>Gammaproteobacteria</taxon>
        <taxon>Cellvibrionales</taxon>
        <taxon>Spongiibacteraceae</taxon>
        <taxon>BD1-7 clade</taxon>
    </lineage>
</organism>
<gene>
    <name evidence="1" type="ORF">DPBNPPHM_03894</name>
</gene>
<dbReference type="CDD" id="cd02440">
    <property type="entry name" value="AdoMet_MTases"/>
    <property type="match status" value="1"/>
</dbReference>
<reference evidence="1 2" key="1">
    <citation type="submission" date="2019-11" db="EMBL/GenBank/DDBJ databases">
        <authorList>
            <person name="Holert J."/>
        </authorList>
    </citation>
    <scope>NUCLEOTIDE SEQUENCE [LARGE SCALE GENOMIC DNA]</scope>
    <source>
        <strain evidence="1">BC5_2</strain>
    </source>
</reference>
<dbReference type="SUPFAM" id="SSF53335">
    <property type="entry name" value="S-adenosyl-L-methionine-dependent methyltransferases"/>
    <property type="match status" value="1"/>
</dbReference>
<evidence type="ECO:0000313" key="2">
    <source>
        <dbReference type="Proteomes" id="UP000434580"/>
    </source>
</evidence>
<evidence type="ECO:0000313" key="1">
    <source>
        <dbReference type="EMBL" id="CAA0101334.1"/>
    </source>
</evidence>
<proteinExistence type="predicted"/>
<dbReference type="EMBL" id="CACSII010000009">
    <property type="protein sequence ID" value="CAA0101334.1"/>
    <property type="molecule type" value="Genomic_DNA"/>
</dbReference>
<sequence>MVANSAMELYSPCCQRILSPKRQCSRCLQQFYEEQGVLILLEKAKEEQVKTISLLLQQDQKLDRPEMRISHYDSLPFIREGTAEQKEWRPRQDDFRAIARLLKNAPRKRILEIGPWNSWLTHHLVKWGHDVVAIDYFIDEVNGLKNSTRYREEWLSIQTDIDDLRIFSENTFDVVIFNNGLPFFRNPPQTFQRVRELTKNNGIVIALGVSYSSSFKKVNKQFQARLARFFQNNGVEMNIVNQTKGYLSRQGVRELQSLGLRLSPYRETRSMLKLVASKFFPFLDIRLRLLGLARITKTMAKTSPEL</sequence>
<dbReference type="Proteomes" id="UP000434580">
    <property type="component" value="Unassembled WGS sequence"/>
</dbReference>
<evidence type="ECO:0008006" key="3">
    <source>
        <dbReference type="Google" id="ProtNLM"/>
    </source>
</evidence>